<keyword evidence="4 9" id="KW-0285">Flavoprotein</keyword>
<gene>
    <name evidence="12" type="ORF">ACFO8Q_12745</name>
</gene>
<evidence type="ECO:0000256" key="1">
    <source>
        <dbReference type="ARBA" id="ARBA00001974"/>
    </source>
</evidence>
<feature type="domain" description="FAD dependent oxidoreductase" evidence="10">
    <location>
        <begin position="25"/>
        <end position="351"/>
    </location>
</feature>
<comment type="similarity">
    <text evidence="3 9">Belongs to the FAD-dependent glycerol-3-phosphate dehydrogenase family.</text>
</comment>
<keyword evidence="5" id="KW-0319">Glycerol metabolism</keyword>
<evidence type="ECO:0000256" key="9">
    <source>
        <dbReference type="RuleBase" id="RU361217"/>
    </source>
</evidence>
<dbReference type="Gene3D" id="1.10.8.870">
    <property type="entry name" value="Alpha-glycerophosphate oxidase, cap domain"/>
    <property type="match status" value="1"/>
</dbReference>
<proteinExistence type="inferred from homology"/>
<dbReference type="GO" id="GO:0016491">
    <property type="term" value="F:oxidoreductase activity"/>
    <property type="evidence" value="ECO:0007669"/>
    <property type="project" value="UniProtKB-KW"/>
</dbReference>
<evidence type="ECO:0000259" key="10">
    <source>
        <dbReference type="Pfam" id="PF01266"/>
    </source>
</evidence>
<evidence type="ECO:0000313" key="12">
    <source>
        <dbReference type="EMBL" id="MFC4768217.1"/>
    </source>
</evidence>
<dbReference type="EMBL" id="JBHSHC010000097">
    <property type="protein sequence ID" value="MFC4768217.1"/>
    <property type="molecule type" value="Genomic_DNA"/>
</dbReference>
<evidence type="ECO:0000256" key="8">
    <source>
        <dbReference type="ARBA" id="ARBA00049055"/>
    </source>
</evidence>
<dbReference type="Pfam" id="PF01266">
    <property type="entry name" value="DAO"/>
    <property type="match status" value="1"/>
</dbReference>
<dbReference type="InterPro" id="IPR038299">
    <property type="entry name" value="DAO_C_sf"/>
</dbReference>
<comment type="caution">
    <text evidence="12">The sequence shown here is derived from an EMBL/GenBank/DDBJ whole genome shotgun (WGS) entry which is preliminary data.</text>
</comment>
<evidence type="ECO:0000259" key="11">
    <source>
        <dbReference type="Pfam" id="PF16901"/>
    </source>
</evidence>
<dbReference type="SUPFAM" id="SSF51905">
    <property type="entry name" value="FAD/NAD(P)-binding domain"/>
    <property type="match status" value="1"/>
</dbReference>
<keyword evidence="6" id="KW-0274">FAD</keyword>
<keyword evidence="13" id="KW-1185">Reference proteome</keyword>
<dbReference type="RefSeq" id="WP_380026150.1">
    <property type="nucleotide sequence ID" value="NZ_JBHSHC010000097.1"/>
</dbReference>
<evidence type="ECO:0000256" key="6">
    <source>
        <dbReference type="ARBA" id="ARBA00022827"/>
    </source>
</evidence>
<comment type="cofactor">
    <cofactor evidence="1 9">
        <name>FAD</name>
        <dbReference type="ChEBI" id="CHEBI:57692"/>
    </cofactor>
</comment>
<evidence type="ECO:0000256" key="7">
    <source>
        <dbReference type="ARBA" id="ARBA00023002"/>
    </source>
</evidence>
<comment type="catalytic activity">
    <reaction evidence="8 9">
        <text>a quinone + sn-glycerol 3-phosphate = dihydroxyacetone phosphate + a quinol</text>
        <dbReference type="Rhea" id="RHEA:18977"/>
        <dbReference type="ChEBI" id="CHEBI:24646"/>
        <dbReference type="ChEBI" id="CHEBI:57597"/>
        <dbReference type="ChEBI" id="CHEBI:57642"/>
        <dbReference type="ChEBI" id="CHEBI:132124"/>
        <dbReference type="EC" id="1.1.5.3"/>
    </reaction>
</comment>
<dbReference type="InterPro" id="IPR006076">
    <property type="entry name" value="FAD-dep_OxRdtase"/>
</dbReference>
<dbReference type="Gene3D" id="3.50.50.60">
    <property type="entry name" value="FAD/NAD(P)-binding domain"/>
    <property type="match status" value="1"/>
</dbReference>
<dbReference type="InterPro" id="IPR000447">
    <property type="entry name" value="G3P_DH_FAD-dep"/>
</dbReference>
<evidence type="ECO:0000313" key="13">
    <source>
        <dbReference type="Proteomes" id="UP001596002"/>
    </source>
</evidence>
<organism evidence="12 13">
    <name type="scientific">Effusibacillus consociatus</name>
    <dbReference type="NCBI Taxonomy" id="1117041"/>
    <lineage>
        <taxon>Bacteria</taxon>
        <taxon>Bacillati</taxon>
        <taxon>Bacillota</taxon>
        <taxon>Bacilli</taxon>
        <taxon>Bacillales</taxon>
        <taxon>Alicyclobacillaceae</taxon>
        <taxon>Effusibacillus</taxon>
    </lineage>
</organism>
<dbReference type="Pfam" id="PF16901">
    <property type="entry name" value="DAO_C"/>
    <property type="match status" value="1"/>
</dbReference>
<dbReference type="PANTHER" id="PTHR11985:SF35">
    <property type="entry name" value="ANAEROBIC GLYCEROL-3-PHOSPHATE DEHYDROGENASE SUBUNIT A"/>
    <property type="match status" value="1"/>
</dbReference>
<evidence type="ECO:0000256" key="3">
    <source>
        <dbReference type="ARBA" id="ARBA00007330"/>
    </source>
</evidence>
<dbReference type="PROSITE" id="PS00977">
    <property type="entry name" value="FAD_G3PDH_1"/>
    <property type="match status" value="1"/>
</dbReference>
<evidence type="ECO:0000256" key="5">
    <source>
        <dbReference type="ARBA" id="ARBA00022798"/>
    </source>
</evidence>
<dbReference type="EC" id="1.1.5.3" evidence="9"/>
<dbReference type="InterPro" id="IPR036188">
    <property type="entry name" value="FAD/NAD-bd_sf"/>
</dbReference>
<name>A0ABV9Q424_9BACL</name>
<evidence type="ECO:0000256" key="2">
    <source>
        <dbReference type="ARBA" id="ARBA00004977"/>
    </source>
</evidence>
<feature type="domain" description="Alpha-glycerophosphate oxidase C-terminal" evidence="11">
    <location>
        <begin position="407"/>
        <end position="536"/>
    </location>
</feature>
<evidence type="ECO:0000256" key="4">
    <source>
        <dbReference type="ARBA" id="ARBA00022630"/>
    </source>
</evidence>
<dbReference type="Proteomes" id="UP001596002">
    <property type="component" value="Unassembled WGS sequence"/>
</dbReference>
<accession>A0ABV9Q424</accession>
<keyword evidence="7 9" id="KW-0560">Oxidoreductase</keyword>
<comment type="pathway">
    <text evidence="2">Polyol metabolism; glycerol degradation via glycerol kinase pathway; glycerone phosphate from sn-glycerol 3-phosphate (aerobic route): step 1/1.</text>
</comment>
<dbReference type="InterPro" id="IPR031656">
    <property type="entry name" value="DAO_C"/>
</dbReference>
<dbReference type="PANTHER" id="PTHR11985">
    <property type="entry name" value="GLYCEROL-3-PHOSPHATE DEHYDROGENASE"/>
    <property type="match status" value="1"/>
</dbReference>
<dbReference type="SUPFAM" id="SSF54373">
    <property type="entry name" value="FAD-linked reductases, C-terminal domain"/>
    <property type="match status" value="1"/>
</dbReference>
<protein>
    <recommendedName>
        <fullName evidence="9">Glycerol-3-phosphate dehydrogenase</fullName>
        <ecNumber evidence="9">1.1.5.3</ecNumber>
    </recommendedName>
</protein>
<dbReference type="PRINTS" id="PR01001">
    <property type="entry name" value="FADG3PDH"/>
</dbReference>
<reference evidence="13" key="1">
    <citation type="journal article" date="2019" name="Int. J. Syst. Evol. Microbiol.">
        <title>The Global Catalogue of Microorganisms (GCM) 10K type strain sequencing project: providing services to taxonomists for standard genome sequencing and annotation.</title>
        <authorList>
            <consortium name="The Broad Institute Genomics Platform"/>
            <consortium name="The Broad Institute Genome Sequencing Center for Infectious Disease"/>
            <person name="Wu L."/>
            <person name="Ma J."/>
        </authorList>
    </citation>
    <scope>NUCLEOTIDE SEQUENCE [LARGE SCALE GENOMIC DNA]</scope>
    <source>
        <strain evidence="13">WYCCWR 12678</strain>
    </source>
</reference>
<dbReference type="Gene3D" id="3.30.9.10">
    <property type="entry name" value="D-Amino Acid Oxidase, subunit A, domain 2"/>
    <property type="match status" value="1"/>
</dbReference>
<sequence>MKTERKLSSHNRKKDLAAMAAQQLDLLVIGGGITGAGIALDAASRGLNVGLVEKQDFGAGTSSRSTKLIHGGLRYLKQGEVNLVREVGRERAILYRNAPHIVIPEKMLLPLVEHGTYGKFATSIGLWVYDFLAGVKREERRVMLSKQETEEHEPLLRKDILKGSGLYIEYRTDDARLTIEVMKTAASYGALCVNYAEAARFLYQDQKAVGVEVTDLLTGEKHQLYAKKIVNAAGPWVDQLREKDKSLYGKRLHLTKGVHLVVPRHKLPLRQSIYFDVPDGRMIFAIPRDRSTYIGTTDTNYQGNLEKPRVTKEDVTYLLQAVNNMFPSVNLKETDITSSWAGLRPLIHEDGKSPSELSRKDEIFHSPSGLLTIAGGKLTGFRKMAERVVDLVVEQLQKEESRNFPGCTTDRIVLSGGHFSSPEQIPDYVKTLAARAQQHDVNEEHIRGLVGRYGTNAEKVVEKLAEYRSADSEKDPELLLLQAELWYCIEEEMAVNLNDFLIRRTGKLFFQRETLEPVYRILLEEMVKMLEWNEEQILAFLQQFEEEFRNAINFI</sequence>